<keyword evidence="1" id="KW-0472">Membrane</keyword>
<organism evidence="2 3">
    <name type="scientific">Ostreobium quekettii</name>
    <dbReference type="NCBI Taxonomy" id="121088"/>
    <lineage>
        <taxon>Eukaryota</taxon>
        <taxon>Viridiplantae</taxon>
        <taxon>Chlorophyta</taxon>
        <taxon>core chlorophytes</taxon>
        <taxon>Ulvophyceae</taxon>
        <taxon>TCBD clade</taxon>
        <taxon>Bryopsidales</taxon>
        <taxon>Ostreobineae</taxon>
        <taxon>Ostreobiaceae</taxon>
        <taxon>Ostreobium</taxon>
    </lineage>
</organism>
<keyword evidence="1" id="KW-1133">Transmembrane helix</keyword>
<comment type="caution">
    <text evidence="2">The sequence shown here is derived from an EMBL/GenBank/DDBJ whole genome shotgun (WGS) entry which is preliminary data.</text>
</comment>
<evidence type="ECO:0000313" key="2">
    <source>
        <dbReference type="EMBL" id="CAD7699454.1"/>
    </source>
</evidence>
<evidence type="ECO:0000256" key="1">
    <source>
        <dbReference type="SAM" id="Phobius"/>
    </source>
</evidence>
<keyword evidence="1" id="KW-0812">Transmembrane</keyword>
<accession>A0A8S1IWD8</accession>
<protein>
    <submittedName>
        <fullName evidence="2">Uncharacterized protein</fullName>
    </submittedName>
</protein>
<dbReference type="AlphaFoldDB" id="A0A8S1IWD8"/>
<reference evidence="2" key="1">
    <citation type="submission" date="2020-12" db="EMBL/GenBank/DDBJ databases">
        <authorList>
            <person name="Iha C."/>
        </authorList>
    </citation>
    <scope>NUCLEOTIDE SEQUENCE</scope>
</reference>
<feature type="transmembrane region" description="Helical" evidence="1">
    <location>
        <begin position="34"/>
        <end position="58"/>
    </location>
</feature>
<sequence length="134" mass="14754">MARYCWCEEVKWRWFVEDRQSQGMDSFRHGPSPLYITTGLFVGGVGFVPDTAVIVWLVKFVFEVIDLLAAVCPLMPLLPREGGNPALSGLACPSSGARQQRVRVLLPASCCMCTAERMCAPLLPNTPANQPDIL</sequence>
<dbReference type="EMBL" id="CAJHUC010001023">
    <property type="protein sequence ID" value="CAD7699454.1"/>
    <property type="molecule type" value="Genomic_DNA"/>
</dbReference>
<evidence type="ECO:0000313" key="3">
    <source>
        <dbReference type="Proteomes" id="UP000708148"/>
    </source>
</evidence>
<proteinExistence type="predicted"/>
<dbReference type="Proteomes" id="UP000708148">
    <property type="component" value="Unassembled WGS sequence"/>
</dbReference>
<keyword evidence="3" id="KW-1185">Reference proteome</keyword>
<name>A0A8S1IWD8_9CHLO</name>
<gene>
    <name evidence="2" type="ORF">OSTQU699_LOCUS4813</name>
</gene>